<reference evidence="2" key="5">
    <citation type="submission" date="2024-05" db="EMBL/GenBank/DDBJ databases">
        <authorList>
            <person name="Sun Q."/>
            <person name="Sedlacek I."/>
        </authorList>
    </citation>
    <scope>NUCLEOTIDE SEQUENCE</scope>
    <source>
        <strain evidence="2">CCM 7403</strain>
    </source>
</reference>
<feature type="domain" description="Alanine racemase N-terminal" evidence="1">
    <location>
        <begin position="34"/>
        <end position="239"/>
    </location>
</feature>
<dbReference type="InterPro" id="IPR051466">
    <property type="entry name" value="D-amino_acid_metab_enzyme"/>
</dbReference>
<dbReference type="KEGG" id="ndp:E2C04_07835"/>
<dbReference type="AlphaFoldDB" id="A0A4P7UB21"/>
<dbReference type="Gene3D" id="3.20.20.10">
    <property type="entry name" value="Alanine racemase"/>
    <property type="match status" value="1"/>
</dbReference>
<dbReference type="OrthoDB" id="2445260at2"/>
<evidence type="ECO:0000313" key="2">
    <source>
        <dbReference type="EMBL" id="GGD20033.1"/>
    </source>
</evidence>
<dbReference type="SUPFAM" id="SSF51419">
    <property type="entry name" value="PLP-binding barrel"/>
    <property type="match status" value="1"/>
</dbReference>
<evidence type="ECO:0000259" key="1">
    <source>
        <dbReference type="Pfam" id="PF01168"/>
    </source>
</evidence>
<sequence length="405" mass="43038">MTETSWVERNQLWTRLRRAVEQHPEPLPTPLAVVDLDAFDANAADLVRRAAGVPIRVASKSLRVPALISRALAEPGFAGVLSYTVAEALWLHEEGVSDDLLVAYPSVDRGALGRLTASEPAAAAVTVMVDDPAHLDVIHASRRGDAEVRVAVDIDAGLRMAGRHVGPKRSPLHDADDVLALAREVADRPGFRLVGVMTYEGQVAGLPDDVPGQRARSAVVRRLKQVSLHQLRERRQHLAAALAEVAPLEFWNAGGSGSLESSGADAAVTELTAGSGLLVPGLFDHYKAFAPRPAAFFGLPVTRRPSPTIATVHGGGLIASGVPGPDREPRPWAPPGLSLTTLEGASEVQTPLTGHPASGLAIGDLVWFRHAKSGELFEHVTTAHLVRGDRIVDSVPSYRGRGQAF</sequence>
<dbReference type="Proteomes" id="UP000297025">
    <property type="component" value="Chromosome"/>
</dbReference>
<dbReference type="InterPro" id="IPR029066">
    <property type="entry name" value="PLP-binding_barrel"/>
</dbReference>
<dbReference type="Pfam" id="PF01168">
    <property type="entry name" value="Ala_racemase_N"/>
    <property type="match status" value="1"/>
</dbReference>
<accession>A0A4P7UB21</accession>
<dbReference type="InterPro" id="IPR001608">
    <property type="entry name" value="Ala_racemase_N"/>
</dbReference>
<dbReference type="GO" id="GO:0036088">
    <property type="term" value="P:D-serine catabolic process"/>
    <property type="evidence" value="ECO:0007669"/>
    <property type="project" value="TreeGrafter"/>
</dbReference>
<evidence type="ECO:0000313" key="3">
    <source>
        <dbReference type="EMBL" id="QCC77146.1"/>
    </source>
</evidence>
<name>A0A4P7UB21_9ACTN</name>
<keyword evidence="5" id="KW-1185">Reference proteome</keyword>
<gene>
    <name evidence="3" type="ORF">E2C04_07835</name>
    <name evidence="2" type="ORF">GCM10007231_19070</name>
</gene>
<dbReference type="PANTHER" id="PTHR28004:SF2">
    <property type="entry name" value="D-SERINE DEHYDRATASE"/>
    <property type="match status" value="1"/>
</dbReference>
<dbReference type="GO" id="GO:0008721">
    <property type="term" value="F:D-serine ammonia-lyase activity"/>
    <property type="evidence" value="ECO:0007669"/>
    <property type="project" value="TreeGrafter"/>
</dbReference>
<dbReference type="RefSeq" id="WP_135832192.1">
    <property type="nucleotide sequence ID" value="NZ_BMCK01000002.1"/>
</dbReference>
<proteinExistence type="predicted"/>
<dbReference type="Proteomes" id="UP000630594">
    <property type="component" value="Unassembled WGS sequence"/>
</dbReference>
<reference evidence="3" key="4">
    <citation type="submission" date="2019-03" db="EMBL/GenBank/DDBJ databases">
        <authorList>
            <person name="Huang Y."/>
        </authorList>
    </citation>
    <scope>NUCLEOTIDE SEQUENCE</scope>
    <source>
        <strain evidence="3">JCM 16608</strain>
    </source>
</reference>
<dbReference type="EMBL" id="BMCK01000002">
    <property type="protein sequence ID" value="GGD20033.1"/>
    <property type="molecule type" value="Genomic_DNA"/>
</dbReference>
<dbReference type="PANTHER" id="PTHR28004">
    <property type="entry name" value="ZGC:162816-RELATED"/>
    <property type="match status" value="1"/>
</dbReference>
<reference evidence="3 4" key="1">
    <citation type="journal article" date="2008" name="Int. J. Syst. Evol. Microbiol.">
        <title>Nocardioides daphniae sp. nov., isolated from Daphnia cucullata (Crustacea: Cladocera).</title>
        <authorList>
            <person name="Toth E.M."/>
            <person name="Keki Z."/>
            <person name="Homonnay Z.G."/>
            <person name="Borsodi A.K."/>
            <person name="Marialigeti K."/>
            <person name="Schumann P."/>
        </authorList>
    </citation>
    <scope>NUCLEOTIDE SEQUENCE [LARGE SCALE GENOMIC DNA]</scope>
    <source>
        <strain evidence="3 4">JCM 16608</strain>
    </source>
</reference>
<reference evidence="2" key="2">
    <citation type="journal article" date="2014" name="Int. J. Syst. Evol. Microbiol.">
        <title>Complete genome of a new Firmicutes species belonging to the dominant human colonic microbiota ('Ruminococcus bicirculans') reveals two chromosomes and a selective capacity to utilize plant glucans.</title>
        <authorList>
            <consortium name="NISC Comparative Sequencing Program"/>
            <person name="Wegmann U."/>
            <person name="Louis P."/>
            <person name="Goesmann A."/>
            <person name="Henrissat B."/>
            <person name="Duncan S.H."/>
            <person name="Flint H.J."/>
        </authorList>
    </citation>
    <scope>NUCLEOTIDE SEQUENCE</scope>
    <source>
        <strain evidence="2">CCM 7403</strain>
    </source>
</reference>
<dbReference type="CDD" id="cd06813">
    <property type="entry name" value="PLPDE_III_DSD_D-TA_like_2"/>
    <property type="match status" value="1"/>
</dbReference>
<reference evidence="5" key="3">
    <citation type="journal article" date="2019" name="Int. J. Syst. Evol. Microbiol.">
        <title>The Global Catalogue of Microorganisms (GCM) 10K type strain sequencing project: providing services to taxonomists for standard genome sequencing and annotation.</title>
        <authorList>
            <consortium name="The Broad Institute Genomics Platform"/>
            <consortium name="The Broad Institute Genome Sequencing Center for Infectious Disease"/>
            <person name="Wu L."/>
            <person name="Ma J."/>
        </authorList>
    </citation>
    <scope>NUCLEOTIDE SEQUENCE [LARGE SCALE GENOMIC DNA]</scope>
    <source>
        <strain evidence="5">CCM 7403</strain>
    </source>
</reference>
<dbReference type="EMBL" id="CP038462">
    <property type="protein sequence ID" value="QCC77146.1"/>
    <property type="molecule type" value="Genomic_DNA"/>
</dbReference>
<evidence type="ECO:0000313" key="5">
    <source>
        <dbReference type="Proteomes" id="UP000630594"/>
    </source>
</evidence>
<organism evidence="3 4">
    <name type="scientific">Nocardioides daphniae</name>
    <dbReference type="NCBI Taxonomy" id="402297"/>
    <lineage>
        <taxon>Bacteria</taxon>
        <taxon>Bacillati</taxon>
        <taxon>Actinomycetota</taxon>
        <taxon>Actinomycetes</taxon>
        <taxon>Propionibacteriales</taxon>
        <taxon>Nocardioidaceae</taxon>
        <taxon>Nocardioides</taxon>
    </lineage>
</organism>
<evidence type="ECO:0000313" key="4">
    <source>
        <dbReference type="Proteomes" id="UP000297025"/>
    </source>
</evidence>
<protein>
    <submittedName>
        <fullName evidence="2">Alanine racemase</fullName>
    </submittedName>
    <submittedName>
        <fullName evidence="3">Amino acid deaminase/aldolase</fullName>
    </submittedName>
</protein>